<evidence type="ECO:0000313" key="16">
    <source>
        <dbReference type="EMBL" id="MBB6637997.1"/>
    </source>
</evidence>
<dbReference type="RefSeq" id="WP_185123203.1">
    <property type="nucleotide sequence ID" value="NZ_JACJVQ010000027.1"/>
</dbReference>
<evidence type="ECO:0000256" key="1">
    <source>
        <dbReference type="ARBA" id="ARBA00000085"/>
    </source>
</evidence>
<feature type="domain" description="Histidine kinase" evidence="14">
    <location>
        <begin position="328"/>
        <end position="551"/>
    </location>
</feature>
<keyword evidence="17" id="KW-1185">Reference proteome</keyword>
<keyword evidence="6" id="KW-0808">Transferase</keyword>
<dbReference type="SUPFAM" id="SSF47384">
    <property type="entry name" value="Homodimeric domain of signal transducing histidine kinase"/>
    <property type="match status" value="1"/>
</dbReference>
<evidence type="ECO:0000256" key="3">
    <source>
        <dbReference type="ARBA" id="ARBA00012438"/>
    </source>
</evidence>
<dbReference type="GO" id="GO:0000155">
    <property type="term" value="F:phosphorelay sensor kinase activity"/>
    <property type="evidence" value="ECO:0007669"/>
    <property type="project" value="InterPro"/>
</dbReference>
<evidence type="ECO:0000256" key="12">
    <source>
        <dbReference type="SAM" id="Coils"/>
    </source>
</evidence>
<dbReference type="SUPFAM" id="SSF158472">
    <property type="entry name" value="HAMP domain-like"/>
    <property type="match status" value="1"/>
</dbReference>
<keyword evidence="5" id="KW-0597">Phosphoprotein</keyword>
<proteinExistence type="predicted"/>
<dbReference type="CDD" id="cd00082">
    <property type="entry name" value="HisKA"/>
    <property type="match status" value="1"/>
</dbReference>
<dbReference type="PANTHER" id="PTHR45453:SF3">
    <property type="entry name" value="HISTIDINE KINASE"/>
    <property type="match status" value="1"/>
</dbReference>
<dbReference type="GO" id="GO:0005886">
    <property type="term" value="C:plasma membrane"/>
    <property type="evidence" value="ECO:0007669"/>
    <property type="project" value="UniProtKB-SubCell"/>
</dbReference>
<gene>
    <name evidence="16" type="ORF">H7B67_28040</name>
</gene>
<evidence type="ECO:0000256" key="4">
    <source>
        <dbReference type="ARBA" id="ARBA00022475"/>
    </source>
</evidence>
<dbReference type="InterPro" id="IPR003594">
    <property type="entry name" value="HATPase_dom"/>
</dbReference>
<evidence type="ECO:0000256" key="10">
    <source>
        <dbReference type="ARBA" id="ARBA00023012"/>
    </source>
</evidence>
<accession>A0A841T819</accession>
<dbReference type="InterPro" id="IPR005467">
    <property type="entry name" value="His_kinase_dom"/>
</dbReference>
<evidence type="ECO:0000256" key="7">
    <source>
        <dbReference type="ARBA" id="ARBA00022741"/>
    </source>
</evidence>
<name>A0A841T819_9BACL</name>
<protein>
    <recommendedName>
        <fullName evidence="3">histidine kinase</fullName>
        <ecNumber evidence="3">2.7.13.3</ecNumber>
    </recommendedName>
</protein>
<dbReference type="InterPro" id="IPR003661">
    <property type="entry name" value="HisK_dim/P_dom"/>
</dbReference>
<dbReference type="GO" id="GO:0004721">
    <property type="term" value="F:phosphoprotein phosphatase activity"/>
    <property type="evidence" value="ECO:0007669"/>
    <property type="project" value="TreeGrafter"/>
</dbReference>
<dbReference type="InterPro" id="IPR036097">
    <property type="entry name" value="HisK_dim/P_sf"/>
</dbReference>
<evidence type="ECO:0000256" key="2">
    <source>
        <dbReference type="ARBA" id="ARBA00004651"/>
    </source>
</evidence>
<feature type="coiled-coil region" evidence="12">
    <location>
        <begin position="287"/>
        <end position="321"/>
    </location>
</feature>
<sequence>MRIPWQRSIAFRLFVVTFVVIMLFVGLLLAALAGGFSSFYERRQKSDILEEIGRTAAHYRAYESTGGALTGMPPFITRFESEYYSKIALLTIEDGAVTTVLMSGAQQKKQVFLKGDNIDEEGPVKVPIDSEMILVPDLSVPSELEDMMVAVKVWVQNEGSFRAVIGEGRTIVYSSRGDSTETLGAQSPQLIAVTPISSDGNRSGEVMLAVASLQPVTHAASVFKDLSVYVLGAALVFVLLLAVGYATIVTKPLIRLNALAERLAGLDFGARARWKRKDEIGALAGSLDFLADNLQMTLGELQAANEKLREDIEKEKRLERMRRQFIAGVSHELKTPLSLIGGYAEGLKDNIGSGAKREKYAEVILDETRRMSAIVSDMLELSHLESGQYSLTLEAFDLTELLREAAERAEALGSEKSLTISVIFPQGDSDGTAEAAEAIGDRLRIGQVLTNLVTNAVRHATDGGRIAISAAQDGDHWLIEVYNDGEPIPQEELPRIWGDFYRVDKARSRESGGTGIGLAIVRQILTLHGSRYGVRNETGGVTFGFTLRSSRGMKPAL</sequence>
<dbReference type="InterPro" id="IPR050351">
    <property type="entry name" value="BphY/WalK/GraS-like"/>
</dbReference>
<keyword evidence="7" id="KW-0547">Nucleotide-binding</keyword>
<dbReference type="SMART" id="SM00387">
    <property type="entry name" value="HATPase_c"/>
    <property type="match status" value="1"/>
</dbReference>
<dbReference type="Gene3D" id="6.10.340.10">
    <property type="match status" value="1"/>
</dbReference>
<dbReference type="SUPFAM" id="SSF55874">
    <property type="entry name" value="ATPase domain of HSP90 chaperone/DNA topoisomerase II/histidine kinase"/>
    <property type="match status" value="1"/>
</dbReference>
<evidence type="ECO:0000259" key="15">
    <source>
        <dbReference type="PROSITE" id="PS50885"/>
    </source>
</evidence>
<dbReference type="Gene3D" id="1.10.287.130">
    <property type="match status" value="1"/>
</dbReference>
<dbReference type="GO" id="GO:0016036">
    <property type="term" value="P:cellular response to phosphate starvation"/>
    <property type="evidence" value="ECO:0007669"/>
    <property type="project" value="TreeGrafter"/>
</dbReference>
<dbReference type="Pfam" id="PF00512">
    <property type="entry name" value="HisKA"/>
    <property type="match status" value="1"/>
</dbReference>
<dbReference type="AlphaFoldDB" id="A0A841T819"/>
<dbReference type="GO" id="GO:0005524">
    <property type="term" value="F:ATP binding"/>
    <property type="evidence" value="ECO:0007669"/>
    <property type="project" value="UniProtKB-KW"/>
</dbReference>
<feature type="transmembrane region" description="Helical" evidence="13">
    <location>
        <begin position="226"/>
        <end position="248"/>
    </location>
</feature>
<dbReference type="EC" id="2.7.13.3" evidence="3"/>
<keyword evidence="11 13" id="KW-0472">Membrane</keyword>
<evidence type="ECO:0000259" key="14">
    <source>
        <dbReference type="PROSITE" id="PS50109"/>
    </source>
</evidence>
<dbReference type="PANTHER" id="PTHR45453">
    <property type="entry name" value="PHOSPHATE REGULON SENSOR PROTEIN PHOR"/>
    <property type="match status" value="1"/>
</dbReference>
<feature type="transmembrane region" description="Helical" evidence="13">
    <location>
        <begin position="12"/>
        <end position="36"/>
    </location>
</feature>
<dbReference type="InterPro" id="IPR036890">
    <property type="entry name" value="HATPase_C_sf"/>
</dbReference>
<dbReference type="Pfam" id="PF00672">
    <property type="entry name" value="HAMP"/>
    <property type="match status" value="1"/>
</dbReference>
<keyword evidence="4" id="KW-1003">Cell membrane</keyword>
<comment type="subcellular location">
    <subcellularLocation>
        <location evidence="2">Cell membrane</location>
        <topology evidence="2">Multi-pass membrane protein</topology>
    </subcellularLocation>
</comment>
<evidence type="ECO:0000256" key="8">
    <source>
        <dbReference type="ARBA" id="ARBA00022777"/>
    </source>
</evidence>
<evidence type="ECO:0000256" key="5">
    <source>
        <dbReference type="ARBA" id="ARBA00022553"/>
    </source>
</evidence>
<feature type="domain" description="HAMP" evidence="15">
    <location>
        <begin position="247"/>
        <end position="299"/>
    </location>
</feature>
<reference evidence="16 17" key="1">
    <citation type="submission" date="2020-08" db="EMBL/GenBank/DDBJ databases">
        <title>Cohnella phylogeny.</title>
        <authorList>
            <person name="Dunlap C."/>
        </authorList>
    </citation>
    <scope>NUCLEOTIDE SEQUENCE [LARGE SCALE GENOMIC DNA]</scope>
    <source>
        <strain evidence="16 17">DSM 25241</strain>
    </source>
</reference>
<evidence type="ECO:0000256" key="6">
    <source>
        <dbReference type="ARBA" id="ARBA00022679"/>
    </source>
</evidence>
<keyword evidence="9" id="KW-0067">ATP-binding</keyword>
<keyword evidence="8" id="KW-0418">Kinase</keyword>
<dbReference type="PROSITE" id="PS50109">
    <property type="entry name" value="HIS_KIN"/>
    <property type="match status" value="1"/>
</dbReference>
<evidence type="ECO:0000256" key="13">
    <source>
        <dbReference type="SAM" id="Phobius"/>
    </source>
</evidence>
<dbReference type="SMART" id="SM00304">
    <property type="entry name" value="HAMP"/>
    <property type="match status" value="1"/>
</dbReference>
<evidence type="ECO:0000256" key="11">
    <source>
        <dbReference type="ARBA" id="ARBA00023136"/>
    </source>
</evidence>
<comment type="catalytic activity">
    <reaction evidence="1">
        <text>ATP + protein L-histidine = ADP + protein N-phospho-L-histidine.</text>
        <dbReference type="EC" id="2.7.13.3"/>
    </reaction>
</comment>
<evidence type="ECO:0000256" key="9">
    <source>
        <dbReference type="ARBA" id="ARBA00022840"/>
    </source>
</evidence>
<dbReference type="PRINTS" id="PR00344">
    <property type="entry name" value="BCTRLSENSOR"/>
</dbReference>
<comment type="caution">
    <text evidence="16">The sequence shown here is derived from an EMBL/GenBank/DDBJ whole genome shotgun (WGS) entry which is preliminary data.</text>
</comment>
<evidence type="ECO:0000313" key="17">
    <source>
        <dbReference type="Proteomes" id="UP000535838"/>
    </source>
</evidence>
<dbReference type="InterPro" id="IPR004358">
    <property type="entry name" value="Sig_transdc_His_kin-like_C"/>
</dbReference>
<keyword evidence="10" id="KW-0902">Two-component regulatory system</keyword>
<dbReference type="Pfam" id="PF02518">
    <property type="entry name" value="HATPase_c"/>
    <property type="match status" value="1"/>
</dbReference>
<keyword evidence="13" id="KW-1133">Transmembrane helix</keyword>
<dbReference type="PROSITE" id="PS50885">
    <property type="entry name" value="HAMP"/>
    <property type="match status" value="1"/>
</dbReference>
<keyword evidence="12" id="KW-0175">Coiled coil</keyword>
<organism evidence="16 17">
    <name type="scientific">Cohnella thailandensis</name>
    <dbReference type="NCBI Taxonomy" id="557557"/>
    <lineage>
        <taxon>Bacteria</taxon>
        <taxon>Bacillati</taxon>
        <taxon>Bacillota</taxon>
        <taxon>Bacilli</taxon>
        <taxon>Bacillales</taxon>
        <taxon>Paenibacillaceae</taxon>
        <taxon>Cohnella</taxon>
    </lineage>
</organism>
<dbReference type="EMBL" id="JACJVQ010000027">
    <property type="protein sequence ID" value="MBB6637997.1"/>
    <property type="molecule type" value="Genomic_DNA"/>
</dbReference>
<dbReference type="InterPro" id="IPR003660">
    <property type="entry name" value="HAMP_dom"/>
</dbReference>
<dbReference type="SMART" id="SM00388">
    <property type="entry name" value="HisKA"/>
    <property type="match status" value="1"/>
</dbReference>
<dbReference type="CDD" id="cd06225">
    <property type="entry name" value="HAMP"/>
    <property type="match status" value="1"/>
</dbReference>
<keyword evidence="13" id="KW-0812">Transmembrane</keyword>
<dbReference type="FunFam" id="1.10.287.130:FF:000001">
    <property type="entry name" value="Two-component sensor histidine kinase"/>
    <property type="match status" value="1"/>
</dbReference>
<dbReference type="Proteomes" id="UP000535838">
    <property type="component" value="Unassembled WGS sequence"/>
</dbReference>
<dbReference type="Gene3D" id="3.30.565.10">
    <property type="entry name" value="Histidine kinase-like ATPase, C-terminal domain"/>
    <property type="match status" value="1"/>
</dbReference>